<dbReference type="EMBL" id="VMSO01000001">
    <property type="protein sequence ID" value="KAA8502789.1"/>
    <property type="molecule type" value="Genomic_DNA"/>
</dbReference>
<name>A0A5M9I419_9FIRM</name>
<feature type="signal peptide" evidence="2">
    <location>
        <begin position="1"/>
        <end position="28"/>
    </location>
</feature>
<comment type="caution">
    <text evidence="3">The sequence shown here is derived from an EMBL/GenBank/DDBJ whole genome shotgun (WGS) entry which is preliminary data.</text>
</comment>
<dbReference type="RefSeq" id="WP_150309974.1">
    <property type="nucleotide sequence ID" value="NZ_VMSO01000001.1"/>
</dbReference>
<keyword evidence="2" id="KW-0732">Signal</keyword>
<evidence type="ECO:0000313" key="3">
    <source>
        <dbReference type="EMBL" id="KAA8502789.1"/>
    </source>
</evidence>
<feature type="region of interest" description="Disordered" evidence="1">
    <location>
        <begin position="27"/>
        <end position="97"/>
    </location>
</feature>
<sequence length="1474" mass="164462">MKRNSKRFLSLFLAVPMTLSLMSMPVSAAPTGSADQQVQEETAAPETSEDTQEDADTDTAEETQDSAAGADQESSRTETDTETSAADNAGEDAEISINLEDSLTTFTVDASKIEAPEITPNEMQLSEEELDAVDTSDPEIATIEEELKSIKVLDAEGNSVALTDEQIQTVLGMYTEYQQQWQANADVLGVQSPFYLMFNDNGEDGLGVLGEMLCLAGVSVEDVRSGNYSYDDLTGMIMNFLYGDQFAIEYYAGTIRTKRDEALKAVEDSGAQTDVQKIMALNSWLAQNSSFDMSYIMNQMDPENPIMAAEEPQQHEYYDEIYAAMEEVYRPQIEKQFQSQFKAVAEQQVSLAIYQNAIKQILMGNGSSEEEADAYLQEHAAEISENPHEFIAANFGGEEVAAGVDEQVNAFLQSEDGQAAVDQAYTTIMDTQIPDLGNMTPNQAIEVYVEQAASGLTNGILGYWEGNHIGALAEGKAVCMGYAKAFAYLMQCMYPEYYLKDGATDITVAENWKTASELYYDEEGNLDIDQDYNVDLVRITFDAAVSMYGIPQPDFSSDHFWNAVKVDGKWYYVDPCYTDVFSEVMNRDRVETDGYMNHTYFMISHSSLAEMFDGNYKEIKTLYADCTGSTVNADYTSSDYEGSWVTRAVSNVYSDGTYMYYMYDSTDMLDMLRQFNDSEGNYQDMDIEDAVYKIVRHQMDGDDMGDGDEDYETLIDFNSDESGSVMVRNAEGEMVANEMLTELYAQFVEEQSVYPAIHTTPVLYEGKLYFNVSNCILSYDLESGEVVKVKEYNTVSATRDKTEVFGAMAFDVVDNAEGADFTFENHPIAGMTLKGDTLYVDIATNLSYIAGKADLYDYASEGYGYAYEESNYNPNYNEFSAQMMEDQGISDDMLEQLGYKREINDNSEFMWVANAVETMDMGHFAGTSHTYEDVTVDAYCGRDGYTESRCTECGAIEADSRVPEEGTAHTHHYLLYQEKYYTTEDDVTSETDPSTVTWNSGESYVCAECGFHISEPTEPKKNGFVTDEEYEEQLAEYEKNKEIYDEAVKTAGHTYEAADAKWSDDCSTVTFSNLVCSAICEERKETLDLLRNDNTISVTLDTPETAEATLTSSEGECTEGATATYTAEGEVNGIKYSLSTTKQLDPGQHPYVGVFTWTEVTNDDGSIIGYTATATATCSSCGDKHENIEAEVVKDEENSKPATDEEDGKDIYVATAVITDENGEVLGTVTETKEVIIPATGQDVEDDFTGLRKMDDGVWYYFVNGVVQTEYTGLVKHTSGTWYYVVNGVIDFEATGLYKHSSGSWYYVKDGKMQSNYTGLVKHTTGSWYYVVKGKIDYSATGLFKHVSGSWYYVKEGRMQSSYTGLVKHTTGSWYYVEKGKINYDKTGLIKHVSGTWYYVVGGRMQSNYTGLVKHTTGSWYYVEKGKMMSNYTGLAKHTSGTWYYVVNGKWNSSYNGTTVYNGKTYTVRQGKKV</sequence>
<proteinExistence type="predicted"/>
<dbReference type="SUPFAM" id="SSF69360">
    <property type="entry name" value="Cell wall binding repeat"/>
    <property type="match status" value="1"/>
</dbReference>
<dbReference type="Gene3D" id="2.10.270.10">
    <property type="entry name" value="Cholin Binding"/>
    <property type="match status" value="1"/>
</dbReference>
<dbReference type="SUPFAM" id="SSF54001">
    <property type="entry name" value="Cysteine proteinases"/>
    <property type="match status" value="1"/>
</dbReference>
<feature type="compositionally biased region" description="Acidic residues" evidence="1">
    <location>
        <begin position="47"/>
        <end position="64"/>
    </location>
</feature>
<reference evidence="3 4" key="1">
    <citation type="submission" date="2019-07" db="EMBL/GenBank/DDBJ databases">
        <authorList>
            <person name="Wongkuna S."/>
            <person name="Scaria J."/>
        </authorList>
    </citation>
    <scope>NUCLEOTIDE SEQUENCE [LARGE SCALE GENOMIC DNA]</scope>
    <source>
        <strain evidence="3 4">SW178</strain>
    </source>
</reference>
<dbReference type="InterPro" id="IPR038765">
    <property type="entry name" value="Papain-like_cys_pep_sf"/>
</dbReference>
<dbReference type="InterPro" id="IPR048713">
    <property type="entry name" value="Choline_bind_rpt"/>
</dbReference>
<evidence type="ECO:0000256" key="1">
    <source>
        <dbReference type="SAM" id="MobiDB-lite"/>
    </source>
</evidence>
<accession>A0A5M9I419</accession>
<gene>
    <name evidence="3" type="ORF">FNY66_00545</name>
</gene>
<organism evidence="3 4">
    <name type="scientific">Mediterraneibacter catenae</name>
    <dbReference type="NCBI Taxonomy" id="2594882"/>
    <lineage>
        <taxon>Bacteria</taxon>
        <taxon>Bacillati</taxon>
        <taxon>Bacillota</taxon>
        <taxon>Clostridia</taxon>
        <taxon>Lachnospirales</taxon>
        <taxon>Lachnospiraceae</taxon>
        <taxon>Mediterraneibacter</taxon>
    </lineage>
</organism>
<dbReference type="OrthoDB" id="9788327at2"/>
<evidence type="ECO:0000313" key="4">
    <source>
        <dbReference type="Proteomes" id="UP000322025"/>
    </source>
</evidence>
<evidence type="ECO:0008006" key="5">
    <source>
        <dbReference type="Google" id="ProtNLM"/>
    </source>
</evidence>
<dbReference type="Pfam" id="PF21540">
    <property type="entry name" value="Choline_bind_4"/>
    <property type="match status" value="9"/>
</dbReference>
<feature type="region of interest" description="Disordered" evidence="1">
    <location>
        <begin position="114"/>
        <end position="133"/>
    </location>
</feature>
<feature type="chain" id="PRO_5024357554" description="Transglutaminase-like domain-containing protein" evidence="2">
    <location>
        <begin position="29"/>
        <end position="1474"/>
    </location>
</feature>
<keyword evidence="4" id="KW-1185">Reference proteome</keyword>
<protein>
    <recommendedName>
        <fullName evidence="5">Transglutaminase-like domain-containing protein</fullName>
    </recommendedName>
</protein>
<evidence type="ECO:0000256" key="2">
    <source>
        <dbReference type="SAM" id="SignalP"/>
    </source>
</evidence>
<dbReference type="Proteomes" id="UP000322025">
    <property type="component" value="Unassembled WGS sequence"/>
</dbReference>